<dbReference type="GO" id="GO:0015629">
    <property type="term" value="C:actin cytoskeleton"/>
    <property type="evidence" value="ECO:0007669"/>
    <property type="project" value="TreeGrafter"/>
</dbReference>
<evidence type="ECO:0000256" key="3">
    <source>
        <dbReference type="ARBA" id="ARBA00022737"/>
    </source>
</evidence>
<feature type="domain" description="Gelsolin-like" evidence="5">
    <location>
        <begin position="293"/>
        <end position="368"/>
    </location>
</feature>
<dbReference type="GO" id="GO:0051693">
    <property type="term" value="P:actin filament capping"/>
    <property type="evidence" value="ECO:0007669"/>
    <property type="project" value="UniProtKB-KW"/>
</dbReference>
<comment type="caution">
    <text evidence="6">The sequence shown here is derived from an EMBL/GenBank/DDBJ whole genome shotgun (WGS) entry which is preliminary data.</text>
</comment>
<dbReference type="InterPro" id="IPR007123">
    <property type="entry name" value="Gelsolin-like_dom"/>
</dbReference>
<dbReference type="SMART" id="SM00262">
    <property type="entry name" value="GEL"/>
    <property type="match status" value="3"/>
</dbReference>
<evidence type="ECO:0000256" key="1">
    <source>
        <dbReference type="ARBA" id="ARBA00008418"/>
    </source>
</evidence>
<keyword evidence="7" id="KW-1185">Reference proteome</keyword>
<dbReference type="AlphaFoldDB" id="A0AAD5TUZ0"/>
<evidence type="ECO:0000256" key="4">
    <source>
        <dbReference type="ARBA" id="ARBA00023203"/>
    </source>
</evidence>
<dbReference type="GO" id="GO:0005737">
    <property type="term" value="C:cytoplasm"/>
    <property type="evidence" value="ECO:0007669"/>
    <property type="project" value="TreeGrafter"/>
</dbReference>
<evidence type="ECO:0000313" key="7">
    <source>
        <dbReference type="Proteomes" id="UP001211065"/>
    </source>
</evidence>
<evidence type="ECO:0000313" key="6">
    <source>
        <dbReference type="EMBL" id="KAJ3205371.1"/>
    </source>
</evidence>
<accession>A0AAD5TUZ0</accession>
<dbReference type="GO" id="GO:0008154">
    <property type="term" value="P:actin polymerization or depolymerization"/>
    <property type="evidence" value="ECO:0007669"/>
    <property type="project" value="TreeGrafter"/>
</dbReference>
<keyword evidence="2" id="KW-0117">Actin capping</keyword>
<evidence type="ECO:0000256" key="2">
    <source>
        <dbReference type="ARBA" id="ARBA00022467"/>
    </source>
</evidence>
<dbReference type="Proteomes" id="UP001211065">
    <property type="component" value="Unassembled WGS sequence"/>
</dbReference>
<feature type="domain" description="Gelsolin-like" evidence="5">
    <location>
        <begin position="55"/>
        <end position="138"/>
    </location>
</feature>
<dbReference type="InterPro" id="IPR007122">
    <property type="entry name" value="Villin/Gelsolin"/>
</dbReference>
<dbReference type="EMBL" id="JADGJW010001210">
    <property type="protein sequence ID" value="KAJ3205371.1"/>
    <property type="molecule type" value="Genomic_DNA"/>
</dbReference>
<dbReference type="Pfam" id="PF00626">
    <property type="entry name" value="Gelsolin"/>
    <property type="match status" value="3"/>
</dbReference>
<dbReference type="Gene3D" id="3.40.20.10">
    <property type="entry name" value="Severin"/>
    <property type="match status" value="3"/>
</dbReference>
<comment type="similarity">
    <text evidence="1">Belongs to the villin/gelsolin family.</text>
</comment>
<dbReference type="CDD" id="cd11290">
    <property type="entry name" value="gelsolin_S1_like"/>
    <property type="match status" value="1"/>
</dbReference>
<organism evidence="6 7">
    <name type="scientific">Clydaea vesicula</name>
    <dbReference type="NCBI Taxonomy" id="447962"/>
    <lineage>
        <taxon>Eukaryota</taxon>
        <taxon>Fungi</taxon>
        <taxon>Fungi incertae sedis</taxon>
        <taxon>Chytridiomycota</taxon>
        <taxon>Chytridiomycota incertae sedis</taxon>
        <taxon>Chytridiomycetes</taxon>
        <taxon>Lobulomycetales</taxon>
        <taxon>Lobulomycetaceae</taxon>
        <taxon>Clydaea</taxon>
    </lineage>
</organism>
<dbReference type="PRINTS" id="PR00597">
    <property type="entry name" value="GELSOLIN"/>
</dbReference>
<keyword evidence="3" id="KW-0677">Repeat</keyword>
<gene>
    <name evidence="6" type="ORF">HK099_000854</name>
</gene>
<dbReference type="PANTHER" id="PTHR11977">
    <property type="entry name" value="VILLIN"/>
    <property type="match status" value="1"/>
</dbReference>
<dbReference type="InterPro" id="IPR029006">
    <property type="entry name" value="ADF-H/Gelsolin-like_dom_sf"/>
</dbReference>
<sequence length="374" mass="41932">MATLTKPKKIDIADTNIAGLGTDLEKKVRLEAAKTEKAWEGVGQKVELKVWRIENFKVVPWPESDYGKFYNGDSYIVLNTWKKPDEPKLYHDIHFWLGRETSQDEAGTAAYKTVELDDFLGTLPVQHREVEGAESALFKSYFTELRIVVGGVESGFNHVKPEEYKPRLIHIHVNKKKPGQNITGLYIKEVSISYKSLNSGDVFVYDSGLKLLQWNGSNASGQEKVKAAEFVRKVSSARKGLATITVFDEGDADSAFFEAIGGRGPVSPPLSDTVEKKEKKLWRLSDSTGELKFKLEAIGKFGKKLLDSKDVFIVDGQQYGIFIWVGKSCSTLEKQSSMKTAMEYLKKENLPMDSSISRVLEGGENEAFFSEFDN</sequence>
<dbReference type="GO" id="GO:0051015">
    <property type="term" value="F:actin filament binding"/>
    <property type="evidence" value="ECO:0007669"/>
    <property type="project" value="InterPro"/>
</dbReference>
<dbReference type="PANTHER" id="PTHR11977:SF130">
    <property type="entry name" value="SEVERIN"/>
    <property type="match status" value="1"/>
</dbReference>
<reference evidence="6" key="1">
    <citation type="submission" date="2020-05" db="EMBL/GenBank/DDBJ databases">
        <title>Phylogenomic resolution of chytrid fungi.</title>
        <authorList>
            <person name="Stajich J.E."/>
            <person name="Amses K."/>
            <person name="Simmons R."/>
            <person name="Seto K."/>
            <person name="Myers J."/>
            <person name="Bonds A."/>
            <person name="Quandt C.A."/>
            <person name="Barry K."/>
            <person name="Liu P."/>
            <person name="Grigoriev I."/>
            <person name="Longcore J.E."/>
            <person name="James T.Y."/>
        </authorList>
    </citation>
    <scope>NUCLEOTIDE SEQUENCE</scope>
    <source>
        <strain evidence="6">JEL0476</strain>
    </source>
</reference>
<proteinExistence type="inferred from homology"/>
<protein>
    <recommendedName>
        <fullName evidence="5">Gelsolin-like domain-containing protein</fullName>
    </recommendedName>
</protein>
<keyword evidence="4" id="KW-0009">Actin-binding</keyword>
<feature type="domain" description="Gelsolin-like" evidence="5">
    <location>
        <begin position="189"/>
        <end position="251"/>
    </location>
</feature>
<evidence type="ECO:0000259" key="5">
    <source>
        <dbReference type="Pfam" id="PF00626"/>
    </source>
</evidence>
<dbReference type="FunFam" id="3.40.20.10:FF:000043">
    <property type="entry name" value="macrophage-capping protein-like isoform X2"/>
    <property type="match status" value="1"/>
</dbReference>
<dbReference type="SUPFAM" id="SSF55753">
    <property type="entry name" value="Actin depolymerizing proteins"/>
    <property type="match status" value="3"/>
</dbReference>
<name>A0AAD5TUZ0_9FUNG</name>
<dbReference type="CDD" id="cd11292">
    <property type="entry name" value="gelsolin_S3_like"/>
    <property type="match status" value="1"/>
</dbReference>